<proteinExistence type="predicted"/>
<dbReference type="EMBL" id="CP016176">
    <property type="protein sequence ID" value="AOM41172.1"/>
    <property type="molecule type" value="Genomic_DNA"/>
</dbReference>
<dbReference type="KEGG" id="xho:A9255_11620"/>
<accession>A0A2G0Q8N0</accession>
<sequence>MYAARYTQLDAVHVSDILFLRTYGFGENNNLVIHVFEPSILDILISRIGKDYLLAFMAKYLIQGKELASSVDFQRPVLPF</sequence>
<protein>
    <submittedName>
        <fullName evidence="2">Uncharacterized protein</fullName>
    </submittedName>
</protein>
<dbReference type="OrthoDB" id="6441816at2"/>
<gene>
    <name evidence="1" type="ORF">A9255_11620</name>
    <name evidence="3" type="ORF">Xhom_00003</name>
    <name evidence="2" type="ORF">Xhom_02333</name>
</gene>
<dbReference type="AlphaFoldDB" id="A0A2G0Q8N0"/>
<dbReference type="EMBL" id="NJAI01000001">
    <property type="protein sequence ID" value="PHM57049.1"/>
    <property type="molecule type" value="Genomic_DNA"/>
</dbReference>
<organism evidence="2 5">
    <name type="scientific">Xenorhabdus hominickii</name>
    <dbReference type="NCBI Taxonomy" id="351679"/>
    <lineage>
        <taxon>Bacteria</taxon>
        <taxon>Pseudomonadati</taxon>
        <taxon>Pseudomonadota</taxon>
        <taxon>Gammaproteobacteria</taxon>
        <taxon>Enterobacterales</taxon>
        <taxon>Morganellaceae</taxon>
        <taxon>Xenorhabdus</taxon>
    </lineage>
</organism>
<dbReference type="EMBL" id="NJAI01000003">
    <property type="protein sequence ID" value="PHM55587.1"/>
    <property type="molecule type" value="Genomic_DNA"/>
</dbReference>
<reference evidence="1 4" key="1">
    <citation type="submission" date="2016-06" db="EMBL/GenBank/DDBJ databases">
        <title>Bacterial characters and pathogenicity of Xenorhabdus hominickii from an entomopathogenic nematode, Steinernema monticolum.</title>
        <authorList>
            <person name="Park Y."/>
            <person name="Kim Y."/>
        </authorList>
    </citation>
    <scope>NUCLEOTIDE SEQUENCE [LARGE SCALE GENOMIC DNA]</scope>
    <source>
        <strain evidence="1 4">ANU1</strain>
    </source>
</reference>
<evidence type="ECO:0000313" key="4">
    <source>
        <dbReference type="Proteomes" id="UP000094600"/>
    </source>
</evidence>
<keyword evidence="4" id="KW-1185">Reference proteome</keyword>
<name>A0A2G0Q8N0_XENHO</name>
<evidence type="ECO:0000313" key="2">
    <source>
        <dbReference type="EMBL" id="PHM55587.1"/>
    </source>
</evidence>
<evidence type="ECO:0000313" key="5">
    <source>
        <dbReference type="Proteomes" id="UP000225433"/>
    </source>
</evidence>
<dbReference type="Proteomes" id="UP000094600">
    <property type="component" value="Chromosome"/>
</dbReference>
<evidence type="ECO:0000313" key="3">
    <source>
        <dbReference type="EMBL" id="PHM57049.1"/>
    </source>
</evidence>
<dbReference type="Proteomes" id="UP000225433">
    <property type="component" value="Unassembled WGS sequence"/>
</dbReference>
<dbReference type="RefSeq" id="WP_069316855.1">
    <property type="nucleotide sequence ID" value="NZ_CAWNQJ010000001.1"/>
</dbReference>
<evidence type="ECO:0000313" key="1">
    <source>
        <dbReference type="EMBL" id="AOM41172.1"/>
    </source>
</evidence>
<reference evidence="2 5" key="2">
    <citation type="journal article" date="2017" name="Nat. Microbiol.">
        <title>Natural product diversity associated with the nematode symbionts Photorhabdus and Xenorhabdus.</title>
        <authorList>
            <person name="Tobias N.J."/>
            <person name="Wolff H."/>
            <person name="Djahanschiri B."/>
            <person name="Grundmann F."/>
            <person name="Kronenwerth M."/>
            <person name="Shi Y.M."/>
            <person name="Simonyi S."/>
            <person name="Grun P."/>
            <person name="Shapiro-Ilan D."/>
            <person name="Pidot S.J."/>
            <person name="Stinear T.P."/>
            <person name="Ebersberger I."/>
            <person name="Bode H.B."/>
        </authorList>
    </citation>
    <scope>NUCLEOTIDE SEQUENCE [LARGE SCALE GENOMIC DNA]</scope>
    <source>
        <strain evidence="2 5">DSM 17903</strain>
    </source>
</reference>